<organism evidence="2 3">
    <name type="scientific">Prymnesium parvum</name>
    <name type="common">Toxic golden alga</name>
    <dbReference type="NCBI Taxonomy" id="97485"/>
    <lineage>
        <taxon>Eukaryota</taxon>
        <taxon>Haptista</taxon>
        <taxon>Haptophyta</taxon>
        <taxon>Prymnesiophyceae</taxon>
        <taxon>Prymnesiales</taxon>
        <taxon>Prymnesiaceae</taxon>
        <taxon>Prymnesium</taxon>
    </lineage>
</organism>
<gene>
    <name evidence="2" type="ORF">AB1Y20_005967</name>
</gene>
<evidence type="ECO:0000313" key="2">
    <source>
        <dbReference type="EMBL" id="KAL1511149.1"/>
    </source>
</evidence>
<keyword evidence="3" id="KW-1185">Reference proteome</keyword>
<keyword evidence="1" id="KW-0175">Coiled coil</keyword>
<comment type="caution">
    <text evidence="2">The sequence shown here is derived from an EMBL/GenBank/DDBJ whole genome shotgun (WGS) entry which is preliminary data.</text>
</comment>
<dbReference type="EMBL" id="JBGBPQ010000014">
    <property type="protein sequence ID" value="KAL1511149.1"/>
    <property type="molecule type" value="Genomic_DNA"/>
</dbReference>
<dbReference type="Gene3D" id="1.20.1410.10">
    <property type="entry name" value="I/LWEQ domain"/>
    <property type="match status" value="1"/>
</dbReference>
<name>A0AB34J1A7_PRYPA</name>
<dbReference type="Proteomes" id="UP001515480">
    <property type="component" value="Unassembled WGS sequence"/>
</dbReference>
<sequence length="327" mass="33656">MAAKGEKKRVPPACYAEAEARLEALVGHIKEAARSTVVLDPAHAHAEAVKAAASLAQAARSFYFLVADGAASEKDASTCTADLEKAADVYASWARGLLACVGLPARKLMLAQVCACVKSTARLLSKAAGGAVEAPDAGMVETAAQKLKALELDAARAAVRLLEQAFQLIDDALAELKEAVEAEAGEEGEEGEGEESSSLLAAPVASKPLLRLVSAVHALVQQSAKEAVAGCGENDKAMMILITCAHAGSEQIDSLACAAYDGDGAGAAGYAASLTQLGSKMCMIMSRDAGLAEERVVSSKAELEACLAEFQAATTQPTRSYSKEESV</sequence>
<feature type="coiled-coil region" evidence="1">
    <location>
        <begin position="140"/>
        <end position="182"/>
    </location>
</feature>
<evidence type="ECO:0000313" key="3">
    <source>
        <dbReference type="Proteomes" id="UP001515480"/>
    </source>
</evidence>
<accession>A0AB34J1A7</accession>
<reference evidence="2 3" key="1">
    <citation type="journal article" date="2024" name="Science">
        <title>Giant polyketide synthase enzymes in the biosynthesis of giant marine polyether toxins.</title>
        <authorList>
            <person name="Fallon T.R."/>
            <person name="Shende V.V."/>
            <person name="Wierzbicki I.H."/>
            <person name="Pendleton A.L."/>
            <person name="Watervoot N.F."/>
            <person name="Auber R.P."/>
            <person name="Gonzalez D.J."/>
            <person name="Wisecaver J.H."/>
            <person name="Moore B.S."/>
        </authorList>
    </citation>
    <scope>NUCLEOTIDE SEQUENCE [LARGE SCALE GENOMIC DNA]</scope>
    <source>
        <strain evidence="2 3">12B1</strain>
    </source>
</reference>
<evidence type="ECO:0000256" key="1">
    <source>
        <dbReference type="SAM" id="Coils"/>
    </source>
</evidence>
<proteinExistence type="predicted"/>
<protein>
    <submittedName>
        <fullName evidence="2">Uncharacterized protein</fullName>
    </submittedName>
</protein>
<dbReference type="AlphaFoldDB" id="A0AB34J1A7"/>